<feature type="transmembrane region" description="Helical" evidence="6">
    <location>
        <begin position="121"/>
        <end position="146"/>
    </location>
</feature>
<dbReference type="Proteomes" id="UP000251714">
    <property type="component" value="Unassembled WGS sequence"/>
</dbReference>
<feature type="transmembrane region" description="Helical" evidence="6">
    <location>
        <begin position="448"/>
        <end position="472"/>
    </location>
</feature>
<keyword evidence="2" id="KW-0813">Transport</keyword>
<proteinExistence type="predicted"/>
<evidence type="ECO:0000256" key="2">
    <source>
        <dbReference type="ARBA" id="ARBA00022448"/>
    </source>
</evidence>
<sequence length="555" mass="60688">MTNDVETNSALKRSDTTNEAIRDAEDLANFGHDQSLSRKFSMWSMFALAFSVLGTWSTFAQGIDSGLTSGGPIAILWGLVLVFVCNICVAVSLGEMCSSMPTALGQAYWISRLWPTKAGRFCSYLCAWINMTGWITLSASQIAFMGEFMLKMKVLFQPDWAGADKGWVLFLVYVGVTLAMTLFNVVACRKDIVLPWFNNFVGVSFASLFFIISLAMLISVGTKDNLHYQPASFVFGQWINQTGWPDGVTWFLGLIQAAYGLTAFDAAIHLVEEIPSPRKNIPRVIWLSVTIGAITGFIFMVVCLFCIVDMSIVTDPTTGLAFMDLLKQTVGLQGGTVLLTLFIVNGIGQGIGIVTTASRLTWGFARDGGLPWSGYFAKVDDFWRVPVRALWLQGGVMALIGVLYTFASTVLEAILSVSTIALTVSYGMPILCLLLVGRDKLPPGEFSLGRFGSVINWVSVVYCAVTTVFFFFPGAPNPSVSDMNYAIAVFGIMLVITLVFWVVKGRITYLETEEAQGNIIYAQRAERANYVDVDVRTKTDTEARRASQTGGPSAS</sequence>
<comment type="subcellular location">
    <subcellularLocation>
        <location evidence="1">Membrane</location>
        <topology evidence="1">Multi-pass membrane protein</topology>
    </subcellularLocation>
</comment>
<evidence type="ECO:0000256" key="1">
    <source>
        <dbReference type="ARBA" id="ARBA00004141"/>
    </source>
</evidence>
<feature type="transmembrane region" description="Helical" evidence="6">
    <location>
        <begin position="166"/>
        <end position="188"/>
    </location>
</feature>
<feature type="transmembrane region" description="Helical" evidence="6">
    <location>
        <begin position="284"/>
        <end position="312"/>
    </location>
</feature>
<protein>
    <recommendedName>
        <fullName evidence="9">Choline transport protein</fullName>
    </recommendedName>
</protein>
<name>A0A365NJ63_GIBIN</name>
<dbReference type="EMBL" id="PKMI01000008">
    <property type="protein sequence ID" value="RBA20877.1"/>
    <property type="molecule type" value="Genomic_DNA"/>
</dbReference>
<feature type="transmembrane region" description="Helical" evidence="6">
    <location>
        <begin position="413"/>
        <end position="436"/>
    </location>
</feature>
<feature type="transmembrane region" description="Helical" evidence="6">
    <location>
        <begin position="389"/>
        <end position="407"/>
    </location>
</feature>
<comment type="caution">
    <text evidence="7">The sequence shown here is derived from an EMBL/GenBank/DDBJ whole genome shotgun (WGS) entry which is preliminary data.</text>
</comment>
<dbReference type="OrthoDB" id="2417308at2759"/>
<feature type="transmembrane region" description="Helical" evidence="6">
    <location>
        <begin position="332"/>
        <end position="354"/>
    </location>
</feature>
<dbReference type="GO" id="GO:0022857">
    <property type="term" value="F:transmembrane transporter activity"/>
    <property type="evidence" value="ECO:0007669"/>
    <property type="project" value="InterPro"/>
</dbReference>
<evidence type="ECO:0000256" key="3">
    <source>
        <dbReference type="ARBA" id="ARBA00022692"/>
    </source>
</evidence>
<feature type="transmembrane region" description="Helical" evidence="6">
    <location>
        <begin position="71"/>
        <end position="93"/>
    </location>
</feature>
<reference evidence="7 8" key="1">
    <citation type="submission" date="2017-12" db="EMBL/GenBank/DDBJ databases">
        <title>Genome sequence of the mycotoxigenic crop pathogen Fusarium proliferatum, strain ITEM 2341 from Date Palm.</title>
        <authorList>
            <person name="Almiman B.F."/>
            <person name="Shittu T.A."/>
            <person name="Muthumeenakshi S."/>
            <person name="Baroncelli R."/>
            <person name="Sreenivasaprasada S."/>
        </authorList>
    </citation>
    <scope>NUCLEOTIDE SEQUENCE [LARGE SCALE GENOMIC DNA]</scope>
    <source>
        <strain evidence="7 8">ITEM 2341</strain>
    </source>
</reference>
<gene>
    <name evidence="7" type="ORF">FPRO05_08324</name>
</gene>
<organism evidence="7 8">
    <name type="scientific">Gibberella intermedia</name>
    <name type="common">Bulb rot disease fungus</name>
    <name type="synonym">Fusarium proliferatum</name>
    <dbReference type="NCBI Taxonomy" id="948311"/>
    <lineage>
        <taxon>Eukaryota</taxon>
        <taxon>Fungi</taxon>
        <taxon>Dikarya</taxon>
        <taxon>Ascomycota</taxon>
        <taxon>Pezizomycotina</taxon>
        <taxon>Sordariomycetes</taxon>
        <taxon>Hypocreomycetidae</taxon>
        <taxon>Hypocreales</taxon>
        <taxon>Nectriaceae</taxon>
        <taxon>Fusarium</taxon>
        <taxon>Fusarium fujikuroi species complex</taxon>
    </lineage>
</organism>
<dbReference type="GO" id="GO:0016020">
    <property type="term" value="C:membrane"/>
    <property type="evidence" value="ECO:0007669"/>
    <property type="project" value="UniProtKB-SubCell"/>
</dbReference>
<feature type="transmembrane region" description="Helical" evidence="6">
    <location>
        <begin position="200"/>
        <end position="220"/>
    </location>
</feature>
<dbReference type="PANTHER" id="PTHR45649">
    <property type="entry name" value="AMINO-ACID PERMEASE BAT1"/>
    <property type="match status" value="1"/>
</dbReference>
<evidence type="ECO:0000256" key="5">
    <source>
        <dbReference type="ARBA" id="ARBA00023136"/>
    </source>
</evidence>
<accession>A0A365NJ63</accession>
<evidence type="ECO:0000256" key="6">
    <source>
        <dbReference type="SAM" id="Phobius"/>
    </source>
</evidence>
<feature type="transmembrane region" description="Helical" evidence="6">
    <location>
        <begin position="484"/>
        <end position="503"/>
    </location>
</feature>
<dbReference type="AlphaFoldDB" id="A0A365NJ63"/>
<feature type="transmembrane region" description="Helical" evidence="6">
    <location>
        <begin position="40"/>
        <end position="59"/>
    </location>
</feature>
<dbReference type="VEuPathDB" id="FungiDB:FPRN_06422"/>
<evidence type="ECO:0008006" key="9">
    <source>
        <dbReference type="Google" id="ProtNLM"/>
    </source>
</evidence>
<evidence type="ECO:0000256" key="4">
    <source>
        <dbReference type="ARBA" id="ARBA00022989"/>
    </source>
</evidence>
<keyword evidence="4 6" id="KW-1133">Transmembrane helix</keyword>
<dbReference type="PANTHER" id="PTHR45649:SF22">
    <property type="entry name" value="TRANSPORTER, PUTATIVE (EUROFUNG)-RELATED"/>
    <property type="match status" value="1"/>
</dbReference>
<evidence type="ECO:0000313" key="7">
    <source>
        <dbReference type="EMBL" id="RBA20877.1"/>
    </source>
</evidence>
<keyword evidence="3 6" id="KW-0812">Transmembrane</keyword>
<feature type="transmembrane region" description="Helical" evidence="6">
    <location>
        <begin position="250"/>
        <end position="272"/>
    </location>
</feature>
<dbReference type="InterPro" id="IPR002293">
    <property type="entry name" value="AA/rel_permease1"/>
</dbReference>
<dbReference type="PIRSF" id="PIRSF006060">
    <property type="entry name" value="AA_transporter"/>
    <property type="match status" value="1"/>
</dbReference>
<evidence type="ECO:0000313" key="8">
    <source>
        <dbReference type="Proteomes" id="UP000251714"/>
    </source>
</evidence>
<keyword evidence="5 6" id="KW-0472">Membrane</keyword>
<dbReference type="Gene3D" id="1.20.1740.10">
    <property type="entry name" value="Amino acid/polyamine transporter I"/>
    <property type="match status" value="1"/>
</dbReference>
<dbReference type="Pfam" id="PF13520">
    <property type="entry name" value="AA_permease_2"/>
    <property type="match status" value="1"/>
</dbReference>